<comment type="caution">
    <text evidence="1">The sequence shown here is derived from an EMBL/GenBank/DDBJ whole genome shotgun (WGS) entry which is preliminary data.</text>
</comment>
<evidence type="ECO:0000313" key="1">
    <source>
        <dbReference type="EMBL" id="KAJ9126008.1"/>
    </source>
</evidence>
<accession>A0ACC2XPR9</accession>
<evidence type="ECO:0000313" key="2">
    <source>
        <dbReference type="Proteomes" id="UP001234202"/>
    </source>
</evidence>
<protein>
    <submittedName>
        <fullName evidence="1">Uncharacterized protein</fullName>
    </submittedName>
</protein>
<proteinExistence type="predicted"/>
<gene>
    <name evidence="1" type="ORF">QFC24_002280</name>
</gene>
<reference evidence="1" key="1">
    <citation type="submission" date="2023-04" db="EMBL/GenBank/DDBJ databases">
        <title>Draft Genome sequencing of Naganishia species isolated from polar environments using Oxford Nanopore Technology.</title>
        <authorList>
            <person name="Leo P."/>
            <person name="Venkateswaran K."/>
        </authorList>
    </citation>
    <scope>NUCLEOTIDE SEQUENCE</scope>
    <source>
        <strain evidence="1">DBVPG 5303</strain>
    </source>
</reference>
<keyword evidence="2" id="KW-1185">Reference proteome</keyword>
<organism evidence="1 2">
    <name type="scientific">Naganishia onofrii</name>
    <dbReference type="NCBI Taxonomy" id="1851511"/>
    <lineage>
        <taxon>Eukaryota</taxon>
        <taxon>Fungi</taxon>
        <taxon>Dikarya</taxon>
        <taxon>Basidiomycota</taxon>
        <taxon>Agaricomycotina</taxon>
        <taxon>Tremellomycetes</taxon>
        <taxon>Filobasidiales</taxon>
        <taxon>Filobasidiaceae</taxon>
        <taxon>Naganishia</taxon>
    </lineage>
</organism>
<sequence length="187" mass="20948">MARETVYDEIEIEDFKWDPRANVFHYPCPCGDRFEISKSQLRDGEDIATCPSCSLIVRVIYEWEDYEDYDSGEEEDGEAEVEEETDDAEEVKQDEIVAAAVFSNNTDVDADVNAVTSSSAGQQPATLPQEEPPSVPRKDDKQLETLVQHLQVTTSNSVNGKEDVDLRPAGEKGEAKKESKGKWLGVW</sequence>
<dbReference type="Proteomes" id="UP001234202">
    <property type="component" value="Unassembled WGS sequence"/>
</dbReference>
<dbReference type="EMBL" id="JASBWV010000006">
    <property type="protein sequence ID" value="KAJ9126008.1"/>
    <property type="molecule type" value="Genomic_DNA"/>
</dbReference>
<name>A0ACC2XPR9_9TREE</name>